<dbReference type="Pfam" id="PF00561">
    <property type="entry name" value="Abhydrolase_1"/>
    <property type="match status" value="1"/>
</dbReference>
<dbReference type="GO" id="GO:0003824">
    <property type="term" value="F:catalytic activity"/>
    <property type="evidence" value="ECO:0007669"/>
    <property type="project" value="InterPro"/>
</dbReference>
<evidence type="ECO:0000313" key="2">
    <source>
        <dbReference type="EMBL" id="CUS50955.1"/>
    </source>
</evidence>
<organism evidence="2">
    <name type="scientific">hydrothermal vent metagenome</name>
    <dbReference type="NCBI Taxonomy" id="652676"/>
    <lineage>
        <taxon>unclassified sequences</taxon>
        <taxon>metagenomes</taxon>
        <taxon>ecological metagenomes</taxon>
    </lineage>
</organism>
<sequence>MSKVDYIETGSGPTVIFLHGIGGGALGFKYQLEVFAQAGFHAVAWDMPGYGQSDSLQDMNFPELADAMLWLVDQLDVDTVHAVGHSIGGMVVQEFARHHQNRLATLVLAQTSPAFGNPSGDFQKKFVADRLKPLQEGKTMADIAEDVIPELIAAGASDDVLGLAKACMNQITPDTYSAAMRCIVTFEGRDNLPRITLPTLVLAGDQDRNAPAPMMEKMASKIPGAEYVLLTNTGHLAPIENAQGFNSTVLEFVQRHQQGLES</sequence>
<accession>A0A160TTX0</accession>
<dbReference type="InterPro" id="IPR029058">
    <property type="entry name" value="AB_hydrolase_fold"/>
</dbReference>
<dbReference type="EMBL" id="CZRL01000047">
    <property type="protein sequence ID" value="CUS50955.1"/>
    <property type="molecule type" value="Genomic_DNA"/>
</dbReference>
<name>A0A160TTX0_9ZZZZ</name>
<reference evidence="2" key="1">
    <citation type="submission" date="2015-10" db="EMBL/GenBank/DDBJ databases">
        <authorList>
            <person name="Gilbert D.G."/>
        </authorList>
    </citation>
    <scope>NUCLEOTIDE SEQUENCE</scope>
</reference>
<dbReference type="SUPFAM" id="SSF53474">
    <property type="entry name" value="alpha/beta-Hydrolases"/>
    <property type="match status" value="1"/>
</dbReference>
<dbReference type="PANTHER" id="PTHR43798">
    <property type="entry name" value="MONOACYLGLYCEROL LIPASE"/>
    <property type="match status" value="1"/>
</dbReference>
<gene>
    <name evidence="2" type="ORF">MGWOODY_XGa1994</name>
</gene>
<feature type="domain" description="AB hydrolase-1" evidence="1">
    <location>
        <begin position="13"/>
        <end position="241"/>
    </location>
</feature>
<proteinExistence type="predicted"/>
<protein>
    <recommendedName>
        <fullName evidence="1">AB hydrolase-1 domain-containing protein</fullName>
    </recommendedName>
</protein>
<dbReference type="Gene3D" id="3.40.50.1820">
    <property type="entry name" value="alpha/beta hydrolase"/>
    <property type="match status" value="1"/>
</dbReference>
<dbReference type="PRINTS" id="PR00111">
    <property type="entry name" value="ABHYDROLASE"/>
</dbReference>
<dbReference type="InterPro" id="IPR000639">
    <property type="entry name" value="Epox_hydrolase-like"/>
</dbReference>
<dbReference type="AlphaFoldDB" id="A0A160TTX0"/>
<dbReference type="InterPro" id="IPR000073">
    <property type="entry name" value="AB_hydrolase_1"/>
</dbReference>
<dbReference type="InterPro" id="IPR050266">
    <property type="entry name" value="AB_hydrolase_sf"/>
</dbReference>
<dbReference type="PRINTS" id="PR00412">
    <property type="entry name" value="EPOXHYDRLASE"/>
</dbReference>
<evidence type="ECO:0000259" key="1">
    <source>
        <dbReference type="Pfam" id="PF00561"/>
    </source>
</evidence>